<evidence type="ECO:0000259" key="3">
    <source>
        <dbReference type="PROSITE" id="PS50977"/>
    </source>
</evidence>
<dbReference type="AlphaFoldDB" id="A0A315ZXL8"/>
<proteinExistence type="predicted"/>
<feature type="domain" description="HTH tetR-type" evidence="3">
    <location>
        <begin position="11"/>
        <end position="71"/>
    </location>
</feature>
<dbReference type="SUPFAM" id="SSF46689">
    <property type="entry name" value="Homeodomain-like"/>
    <property type="match status" value="1"/>
</dbReference>
<dbReference type="PANTHER" id="PTHR43479">
    <property type="entry name" value="ACREF/ENVCD OPERON REPRESSOR-RELATED"/>
    <property type="match status" value="1"/>
</dbReference>
<dbReference type="EMBL" id="UHJJ01000005">
    <property type="protein sequence ID" value="SUQ14180.1"/>
    <property type="molecule type" value="Genomic_DNA"/>
</dbReference>
<dbReference type="Pfam" id="PF00440">
    <property type="entry name" value="TetR_N"/>
    <property type="match status" value="1"/>
</dbReference>
<evidence type="ECO:0000256" key="2">
    <source>
        <dbReference type="PROSITE-ProRule" id="PRU00335"/>
    </source>
</evidence>
<gene>
    <name evidence="4" type="ORF">SAMN05216529_105155</name>
</gene>
<dbReference type="PANTHER" id="PTHR43479:SF11">
    <property type="entry name" value="ACREF_ENVCD OPERON REPRESSOR-RELATED"/>
    <property type="match status" value="1"/>
</dbReference>
<evidence type="ECO:0000256" key="1">
    <source>
        <dbReference type="ARBA" id="ARBA00023125"/>
    </source>
</evidence>
<dbReference type="InterPro" id="IPR009057">
    <property type="entry name" value="Homeodomain-like_sf"/>
</dbReference>
<organism evidence="4 5">
    <name type="scientific">Faecalicatena contorta</name>
    <dbReference type="NCBI Taxonomy" id="39482"/>
    <lineage>
        <taxon>Bacteria</taxon>
        <taxon>Bacillati</taxon>
        <taxon>Bacillota</taxon>
        <taxon>Clostridia</taxon>
        <taxon>Lachnospirales</taxon>
        <taxon>Lachnospiraceae</taxon>
        <taxon>Faecalicatena</taxon>
    </lineage>
</organism>
<evidence type="ECO:0000313" key="4">
    <source>
        <dbReference type="EMBL" id="SUQ14180.1"/>
    </source>
</evidence>
<accession>A0A315ZXL8</accession>
<dbReference type="RefSeq" id="WP_109710827.1">
    <property type="nucleotide sequence ID" value="NZ_QGDS01000005.1"/>
</dbReference>
<keyword evidence="5" id="KW-1185">Reference proteome</keyword>
<evidence type="ECO:0000313" key="5">
    <source>
        <dbReference type="Proteomes" id="UP000254051"/>
    </source>
</evidence>
<name>A0A315ZXL8_9FIRM</name>
<reference evidence="5" key="1">
    <citation type="submission" date="2017-07" db="EMBL/GenBank/DDBJ databases">
        <authorList>
            <person name="Varghese N."/>
            <person name="Submissions S."/>
        </authorList>
    </citation>
    <scope>NUCLEOTIDE SEQUENCE [LARGE SCALE GENOMIC DNA]</scope>
    <source>
        <strain evidence="5">NLAE-zl-C134</strain>
    </source>
</reference>
<feature type="DNA-binding region" description="H-T-H motif" evidence="2">
    <location>
        <begin position="34"/>
        <end position="53"/>
    </location>
</feature>
<dbReference type="Gene3D" id="1.10.357.10">
    <property type="entry name" value="Tetracycline Repressor, domain 2"/>
    <property type="match status" value="1"/>
</dbReference>
<dbReference type="InterPro" id="IPR001647">
    <property type="entry name" value="HTH_TetR"/>
</dbReference>
<dbReference type="InterPro" id="IPR050624">
    <property type="entry name" value="HTH-type_Tx_Regulator"/>
</dbReference>
<dbReference type="Proteomes" id="UP000254051">
    <property type="component" value="Unassembled WGS sequence"/>
</dbReference>
<dbReference type="PROSITE" id="PS50977">
    <property type="entry name" value="HTH_TETR_2"/>
    <property type="match status" value="1"/>
</dbReference>
<sequence length="196" mass="23129">MPKIYTDNERAYIKKRLKEEASYCLSTFGIRRTTVDELVERVKIPKGTFYLFYESKELLLFEVLLQQHETIEKQLLNEIKSLEKHITTENLTEIIYGFFKTIDETGLLRLLTTGEIELLYRKLPQEVMETHFLHDSTMIKDIVEMVSCSDKINTDYYAAAFRNLFIGMIYKREAGEEYFNEALKLTIRGLVLQMLN</sequence>
<dbReference type="GO" id="GO:0003677">
    <property type="term" value="F:DNA binding"/>
    <property type="evidence" value="ECO:0007669"/>
    <property type="project" value="UniProtKB-UniRule"/>
</dbReference>
<protein>
    <submittedName>
        <fullName evidence="4">DNA-binding transcriptional regulator, AcrR family</fullName>
    </submittedName>
</protein>
<dbReference type="OrthoDB" id="9812484at2"/>
<keyword evidence="1 2" id="KW-0238">DNA-binding</keyword>